<dbReference type="AlphaFoldDB" id="A0A2C5YRB5"/>
<evidence type="ECO:0000256" key="1">
    <source>
        <dbReference type="SAM" id="MobiDB-lite"/>
    </source>
</evidence>
<name>A0A2C5YRB5_9HYPO</name>
<feature type="compositionally biased region" description="Polar residues" evidence="1">
    <location>
        <begin position="165"/>
        <end position="180"/>
    </location>
</feature>
<dbReference type="Proteomes" id="UP000226431">
    <property type="component" value="Unassembled WGS sequence"/>
</dbReference>
<sequence length="1120" mass="123286">MARGRVGEALPDKVHPFFAKNARTDGSPAPAAGRKSARADTPVVENSSAPNSGDEKPRKKRRKTDTAVSETVSEAKKPRRRRNGVLRDASTSNDMADQTICDGHCSSAAGVKVLDCANSSISTSHDAASQNHVEPKQQTAAPGPRASEPQATPQETKKLLKFNPKTGTLGSPPRQKQSPVPSLLVCLQYGHDEESRQTVGAKVTQILDGKAQVPDSPTKDGVAASVPSVQPAKQDRQQKTTHPFFTGKPKPRPSEQTEPATSTQKPAAPRNSIFMSTPVSPRKQRNAHALTGSNNVARFGIKSMGVKVPGAMHPMWPAAGMSHVRGEDLMSINTRYDLYQPPGRKSKGPVTAIMSQESILTRLLHELDLEAVQKCLPRDDESFEPAPPEVRLPRRRFESGRVLQRWVRRRLTPCSLSVSNPDDSSEDELSAASMPKAHPAVLRHYHSLRTNLSAFDRSTCESQTWTQKYAPTTAAQVLQAAKEMGMLKSWLEALKVQSVDAGNDAAGDKSKAKSAPTSKTRRKRRSKLEGFVVDSDDEANEMDELSEVEDEETDMAETGPIKRSLIRNGDSKDPSKLRNTIVISGPHGCGKTAAVYAVAKELGFEVFEINSSSRRNGKDILERVGDMTRNHLVQQHRSQPIPASSEAEEAPGETKPTPRKLMPSFFKLKSTAKATTSNQQANQKTKDKSEAPSQKQSLILLEEADVLYEEDKQFWQTLITMMMQSKRPFVVTCSDESLIPLQSLSLHAIFRFTPPQASLAVDVCLLMAANEGHALERQAVESLYHSRGNDLRAAISELNYWCQMGIGDRRGGSDWFYPRWPRGSDVDAHGDVIRVVSEGSYLYGIGWIGRDDIFEAKPRAAEEDALWQAWDSWQVDLADSSSWSDVRAATPTKSSWSSRRRAMAACDEYCSAMSEADVCAGGAFGTPLEERMDSTVPELPASVRDDFIIGRTLLEVEPMTLTMATTTGLAVTIKSLARAALVRPRSSKANTTKPQAKPEQNAISILDASFRTNRRHLTRQDLSLAFDPIAASPKVQAASHLEPSVFDRTLRLIVLDVAPWIRSIMAYEARLMRDRAKLSSLLSQGGSLKRRRTTRAAYSALEGGERRTTRRERYFGKQQQ</sequence>
<evidence type="ECO:0000259" key="2">
    <source>
        <dbReference type="SMART" id="SM00382"/>
    </source>
</evidence>
<keyword evidence="4" id="KW-1185">Reference proteome</keyword>
<protein>
    <recommendedName>
        <fullName evidence="2">AAA+ ATPase domain-containing protein</fullName>
    </recommendedName>
</protein>
<reference evidence="3 4" key="1">
    <citation type="submission" date="2017-06" db="EMBL/GenBank/DDBJ databases">
        <title>Ant-infecting Ophiocordyceps genomes reveal a high diversity of potential behavioral manipulation genes and a possible major role for enterotoxins.</title>
        <authorList>
            <person name="De Bekker C."/>
            <person name="Evans H.C."/>
            <person name="Brachmann A."/>
            <person name="Hughes D.P."/>
        </authorList>
    </citation>
    <scope>NUCLEOTIDE SEQUENCE [LARGE SCALE GENOMIC DNA]</scope>
    <source>
        <strain evidence="3 4">Map16</strain>
    </source>
</reference>
<feature type="region of interest" description="Disordered" evidence="1">
    <location>
        <begin position="634"/>
        <end position="694"/>
    </location>
</feature>
<organism evidence="3 4">
    <name type="scientific">Ophiocordyceps camponoti-rufipedis</name>
    <dbReference type="NCBI Taxonomy" id="2004952"/>
    <lineage>
        <taxon>Eukaryota</taxon>
        <taxon>Fungi</taxon>
        <taxon>Dikarya</taxon>
        <taxon>Ascomycota</taxon>
        <taxon>Pezizomycotina</taxon>
        <taxon>Sordariomycetes</taxon>
        <taxon>Hypocreomycetidae</taxon>
        <taxon>Hypocreales</taxon>
        <taxon>Ophiocordycipitaceae</taxon>
        <taxon>Ophiocordyceps</taxon>
    </lineage>
</organism>
<feature type="region of interest" description="Disordered" evidence="1">
    <location>
        <begin position="211"/>
        <end position="291"/>
    </location>
</feature>
<dbReference type="Pfam" id="PF00004">
    <property type="entry name" value="AAA"/>
    <property type="match status" value="1"/>
</dbReference>
<evidence type="ECO:0000313" key="4">
    <source>
        <dbReference type="Proteomes" id="UP000226431"/>
    </source>
</evidence>
<dbReference type="InterPro" id="IPR027417">
    <property type="entry name" value="P-loop_NTPase"/>
</dbReference>
<dbReference type="EMBL" id="NJES01000702">
    <property type="protein sequence ID" value="PHH69852.1"/>
    <property type="molecule type" value="Genomic_DNA"/>
</dbReference>
<dbReference type="GO" id="GO:0016887">
    <property type="term" value="F:ATP hydrolysis activity"/>
    <property type="evidence" value="ECO:0007669"/>
    <property type="project" value="InterPro"/>
</dbReference>
<feature type="compositionally biased region" description="Polar residues" evidence="1">
    <location>
        <begin position="254"/>
        <end position="265"/>
    </location>
</feature>
<dbReference type="GO" id="GO:0005524">
    <property type="term" value="F:ATP binding"/>
    <property type="evidence" value="ECO:0007669"/>
    <property type="project" value="InterPro"/>
</dbReference>
<dbReference type="GO" id="GO:0003677">
    <property type="term" value="F:DNA binding"/>
    <property type="evidence" value="ECO:0007669"/>
    <property type="project" value="TreeGrafter"/>
</dbReference>
<dbReference type="GO" id="GO:0005634">
    <property type="term" value="C:nucleus"/>
    <property type="evidence" value="ECO:0007669"/>
    <property type="project" value="TreeGrafter"/>
</dbReference>
<dbReference type="PANTHER" id="PTHR23389:SF21">
    <property type="entry name" value="ATPASE FAMILY AAA DOMAIN-CONTAINING PROTEIN 5"/>
    <property type="match status" value="1"/>
</dbReference>
<feature type="region of interest" description="Disordered" evidence="1">
    <location>
        <begin position="502"/>
        <end position="575"/>
    </location>
</feature>
<dbReference type="Gene3D" id="3.40.50.300">
    <property type="entry name" value="P-loop containing nucleotide triphosphate hydrolases"/>
    <property type="match status" value="1"/>
</dbReference>
<proteinExistence type="predicted"/>
<dbReference type="STRING" id="2004952.A0A2C5YRB5"/>
<dbReference type="InterPro" id="IPR003959">
    <property type="entry name" value="ATPase_AAA_core"/>
</dbReference>
<dbReference type="InterPro" id="IPR003593">
    <property type="entry name" value="AAA+_ATPase"/>
</dbReference>
<feature type="compositionally biased region" description="Polar residues" evidence="1">
    <location>
        <begin position="672"/>
        <end position="683"/>
    </location>
</feature>
<feature type="region of interest" description="Disordered" evidence="1">
    <location>
        <begin position="124"/>
        <end position="180"/>
    </location>
</feature>
<dbReference type="SUPFAM" id="SSF52540">
    <property type="entry name" value="P-loop containing nucleoside triphosphate hydrolases"/>
    <property type="match status" value="1"/>
</dbReference>
<evidence type="ECO:0000313" key="3">
    <source>
        <dbReference type="EMBL" id="PHH69852.1"/>
    </source>
</evidence>
<feature type="compositionally biased region" description="Polar residues" evidence="1">
    <location>
        <begin position="124"/>
        <end position="140"/>
    </location>
</feature>
<feature type="compositionally biased region" description="Acidic residues" evidence="1">
    <location>
        <begin position="534"/>
        <end position="555"/>
    </location>
</feature>
<feature type="domain" description="AAA+ ATPase" evidence="2">
    <location>
        <begin position="577"/>
        <end position="789"/>
    </location>
</feature>
<dbReference type="OrthoDB" id="9996895at2759"/>
<dbReference type="PANTHER" id="PTHR23389">
    <property type="entry name" value="CHROMOSOME TRANSMISSION FIDELITY FACTOR 18"/>
    <property type="match status" value="1"/>
</dbReference>
<comment type="caution">
    <text evidence="3">The sequence shown here is derived from an EMBL/GenBank/DDBJ whole genome shotgun (WGS) entry which is preliminary data.</text>
</comment>
<gene>
    <name evidence="3" type="ORF">CDD80_6454</name>
</gene>
<feature type="region of interest" description="Disordered" evidence="1">
    <location>
        <begin position="1"/>
        <end position="97"/>
    </location>
</feature>
<dbReference type="SMART" id="SM00382">
    <property type="entry name" value="AAA"/>
    <property type="match status" value="1"/>
</dbReference>
<accession>A0A2C5YRB5</accession>